<comment type="caution">
    <text evidence="7">The sequence shown here is derived from an EMBL/GenBank/DDBJ whole genome shotgun (WGS) entry which is preliminary data.</text>
</comment>
<evidence type="ECO:0000313" key="7">
    <source>
        <dbReference type="EMBL" id="KHN72787.1"/>
    </source>
</evidence>
<dbReference type="InterPro" id="IPR050869">
    <property type="entry name" value="H3K4_H4K5_MeTrfase"/>
</dbReference>
<dbReference type="EMBL" id="JPKZ01003206">
    <property type="protein sequence ID" value="KHN72787.1"/>
    <property type="molecule type" value="Genomic_DNA"/>
</dbReference>
<dbReference type="Gene3D" id="1.25.40.10">
    <property type="entry name" value="Tetratricopeptide repeat domain"/>
    <property type="match status" value="1"/>
</dbReference>
<dbReference type="Gene3D" id="1.10.220.160">
    <property type="match status" value="1"/>
</dbReference>
<organism evidence="7 8">
    <name type="scientific">Toxocara canis</name>
    <name type="common">Canine roundworm</name>
    <dbReference type="NCBI Taxonomy" id="6265"/>
    <lineage>
        <taxon>Eukaryota</taxon>
        <taxon>Metazoa</taxon>
        <taxon>Ecdysozoa</taxon>
        <taxon>Nematoda</taxon>
        <taxon>Chromadorea</taxon>
        <taxon>Rhabditida</taxon>
        <taxon>Spirurina</taxon>
        <taxon>Ascaridomorpha</taxon>
        <taxon>Ascaridoidea</taxon>
        <taxon>Toxocaridae</taxon>
        <taxon>Toxocara</taxon>
    </lineage>
</organism>
<dbReference type="AlphaFoldDB" id="A0A0B2UUR3"/>
<name>A0A0B2UUR3_TOXCA</name>
<dbReference type="PANTHER" id="PTHR12197">
    <property type="entry name" value="HISTONE-LYSINE N-METHYLTRANSFERASE SMYD"/>
    <property type="match status" value="1"/>
</dbReference>
<dbReference type="GO" id="GO:0005634">
    <property type="term" value="C:nucleus"/>
    <property type="evidence" value="ECO:0007669"/>
    <property type="project" value="TreeGrafter"/>
</dbReference>
<evidence type="ECO:0000256" key="3">
    <source>
        <dbReference type="ARBA" id="ARBA00022833"/>
    </source>
</evidence>
<proteinExistence type="predicted"/>
<dbReference type="PANTHER" id="PTHR12197:SF241">
    <property type="entry name" value="MYND-TYPE DOMAIN-CONTAINING PROTEIN"/>
    <property type="match status" value="1"/>
</dbReference>
<dbReference type="InterPro" id="IPR011990">
    <property type="entry name" value="TPR-like_helical_dom_sf"/>
</dbReference>
<feature type="domain" description="MYND-type" evidence="6">
    <location>
        <begin position="92"/>
        <end position="130"/>
    </location>
</feature>
<reference evidence="7 8" key="1">
    <citation type="submission" date="2014-11" db="EMBL/GenBank/DDBJ databases">
        <title>Genetic blueprint of the zoonotic pathogen Toxocara canis.</title>
        <authorList>
            <person name="Zhu X.-Q."/>
            <person name="Korhonen P.K."/>
            <person name="Cai H."/>
            <person name="Young N.D."/>
            <person name="Nejsum P."/>
            <person name="von Samson-Himmelstjerna G."/>
            <person name="Boag P.R."/>
            <person name="Tan P."/>
            <person name="Li Q."/>
            <person name="Min J."/>
            <person name="Yang Y."/>
            <person name="Wang X."/>
            <person name="Fang X."/>
            <person name="Hall R.S."/>
            <person name="Hofmann A."/>
            <person name="Sternberg P.W."/>
            <person name="Jex A.R."/>
            <person name="Gasser R.B."/>
        </authorList>
    </citation>
    <scope>NUCLEOTIDE SEQUENCE [LARGE SCALE GENOMIC DNA]</scope>
    <source>
        <strain evidence="7">PN_DK_2014</strain>
    </source>
</reference>
<evidence type="ECO:0000256" key="2">
    <source>
        <dbReference type="ARBA" id="ARBA00022771"/>
    </source>
</evidence>
<gene>
    <name evidence="7" type="primary">SMYD3</name>
    <name evidence="7" type="ORF">Tcan_05434</name>
</gene>
<keyword evidence="1" id="KW-0479">Metal-binding</keyword>
<feature type="region of interest" description="Disordered" evidence="5">
    <location>
        <begin position="561"/>
        <end position="608"/>
    </location>
</feature>
<keyword evidence="8" id="KW-1185">Reference proteome</keyword>
<keyword evidence="7" id="KW-0489">Methyltransferase</keyword>
<dbReference type="GO" id="GO:0008168">
    <property type="term" value="F:methyltransferase activity"/>
    <property type="evidence" value="ECO:0007669"/>
    <property type="project" value="UniProtKB-KW"/>
</dbReference>
<feature type="compositionally biased region" description="Basic and acidic residues" evidence="5">
    <location>
        <begin position="567"/>
        <end position="598"/>
    </location>
</feature>
<keyword evidence="3" id="KW-0862">Zinc</keyword>
<sequence length="608" mass="69688">MGRKHSAAARKKARTRKQHTKRGDGNSSASTAPSELNENSKCLEELPKENVEEEEQVACETTTNDTMDCLPRTIDFYPFAYALYNTYLGDHCWYCLAPAENLRRCTGCSEAMFCNESCQKLGWKDHKAECKALRSSVEVPDIEVRLLGRIVTRFKDIKNGNDKKDTTFYLHRSSKRCLMDIWAHTDKIKCDNFAMQKFNDIYSKLVTFYGTKSILSKEEIFELHCRDYINRHAISDNAYLEEIGKGLYLDLCAYDHSCRPNTIYTCKGFVATLRALDRNVSLNDRSATFYSYINLLSSSQERKKLLKDTWYFDCQCARCIDNNDNIITSMLCPSCSETPERLCIFGEAPYKNKLTQILTCPKCHVDVPKEKVLEAIDAMRFVDRILEKKEIEQMPKKQAVCFLKGLMERFARILPNVNVYMCKIIQLLLPLIDPSDNETLLRLHLESEECVRFCYPPNHPAVGVHLSNIGYFFLRCGHPHRAELYLAMAYEIVKFTLGSDHAMTVSKYALLEEARREVREVRRIIIDQSSRFQVPVTSSSMTSKPKSVYDDKQRVETVITVSSLEQVHPEEKEGSSELADLAHRPQNHLHDSQADEHAASLSPSASQP</sequence>
<evidence type="ECO:0000256" key="5">
    <source>
        <dbReference type="SAM" id="MobiDB-lite"/>
    </source>
</evidence>
<dbReference type="OMA" id="HRIMDYL"/>
<keyword evidence="2 4" id="KW-0863">Zinc-finger</keyword>
<protein>
    <submittedName>
        <fullName evidence="7">Histone-lysine N-methyltransferase SMYD3</fullName>
    </submittedName>
</protein>
<dbReference type="Gene3D" id="6.10.140.2220">
    <property type="match status" value="1"/>
</dbReference>
<dbReference type="PROSITE" id="PS50865">
    <property type="entry name" value="ZF_MYND_2"/>
    <property type="match status" value="1"/>
</dbReference>
<dbReference type="STRING" id="6265.A0A0B2UUR3"/>
<evidence type="ECO:0000259" key="6">
    <source>
        <dbReference type="PROSITE" id="PS50865"/>
    </source>
</evidence>
<dbReference type="Proteomes" id="UP000031036">
    <property type="component" value="Unassembled WGS sequence"/>
</dbReference>
<keyword evidence="7" id="KW-0808">Transferase</keyword>
<dbReference type="Gene3D" id="2.170.270.10">
    <property type="entry name" value="SET domain"/>
    <property type="match status" value="1"/>
</dbReference>
<feature type="compositionally biased region" description="Basic residues" evidence="5">
    <location>
        <begin position="1"/>
        <end position="20"/>
    </location>
</feature>
<dbReference type="GO" id="GO:0008270">
    <property type="term" value="F:zinc ion binding"/>
    <property type="evidence" value="ECO:0007669"/>
    <property type="project" value="UniProtKB-KW"/>
</dbReference>
<dbReference type="SUPFAM" id="SSF144232">
    <property type="entry name" value="HIT/MYND zinc finger-like"/>
    <property type="match status" value="1"/>
</dbReference>
<dbReference type="InterPro" id="IPR046341">
    <property type="entry name" value="SET_dom_sf"/>
</dbReference>
<feature type="region of interest" description="Disordered" evidence="5">
    <location>
        <begin position="1"/>
        <end position="39"/>
    </location>
</feature>
<dbReference type="InterPro" id="IPR002893">
    <property type="entry name" value="Znf_MYND"/>
</dbReference>
<dbReference type="GO" id="GO:0032259">
    <property type="term" value="P:methylation"/>
    <property type="evidence" value="ECO:0007669"/>
    <property type="project" value="UniProtKB-KW"/>
</dbReference>
<evidence type="ECO:0000313" key="8">
    <source>
        <dbReference type="Proteomes" id="UP000031036"/>
    </source>
</evidence>
<evidence type="ECO:0000256" key="1">
    <source>
        <dbReference type="ARBA" id="ARBA00022723"/>
    </source>
</evidence>
<dbReference type="Pfam" id="PF01753">
    <property type="entry name" value="zf-MYND"/>
    <property type="match status" value="1"/>
</dbReference>
<accession>A0A0B2UUR3</accession>
<dbReference type="OrthoDB" id="265717at2759"/>
<feature type="compositionally biased region" description="Polar residues" evidence="5">
    <location>
        <begin position="25"/>
        <end position="39"/>
    </location>
</feature>
<evidence type="ECO:0000256" key="4">
    <source>
        <dbReference type="PROSITE-ProRule" id="PRU00134"/>
    </source>
</evidence>